<organism evidence="3 4">
    <name type="scientific">Puccinia graminis f. sp. tritici</name>
    <dbReference type="NCBI Taxonomy" id="56615"/>
    <lineage>
        <taxon>Eukaryota</taxon>
        <taxon>Fungi</taxon>
        <taxon>Dikarya</taxon>
        <taxon>Basidiomycota</taxon>
        <taxon>Pucciniomycotina</taxon>
        <taxon>Pucciniomycetes</taxon>
        <taxon>Pucciniales</taxon>
        <taxon>Pucciniaceae</taxon>
        <taxon>Puccinia</taxon>
    </lineage>
</organism>
<comment type="caution">
    <text evidence="3">The sequence shown here is derived from an EMBL/GenBank/DDBJ whole genome shotgun (WGS) entry which is preliminary data.</text>
</comment>
<accession>A0A5B0NIA7</accession>
<evidence type="ECO:0000313" key="4">
    <source>
        <dbReference type="Proteomes" id="UP000324748"/>
    </source>
</evidence>
<reference evidence="3 4" key="1">
    <citation type="submission" date="2019-05" db="EMBL/GenBank/DDBJ databases">
        <title>Emergence of the Ug99 lineage of the wheat stem rust pathogen through somatic hybridization.</title>
        <authorList>
            <person name="Li F."/>
            <person name="Upadhyaya N.M."/>
            <person name="Sperschneider J."/>
            <person name="Matny O."/>
            <person name="Nguyen-Phuc H."/>
            <person name="Mago R."/>
            <person name="Raley C."/>
            <person name="Miller M.E."/>
            <person name="Silverstein K.A.T."/>
            <person name="Henningsen E."/>
            <person name="Hirsch C.D."/>
            <person name="Visser B."/>
            <person name="Pretorius Z.A."/>
            <person name="Steffenson B.J."/>
            <person name="Schwessinger B."/>
            <person name="Dodds P.N."/>
            <person name="Figueroa M."/>
        </authorList>
    </citation>
    <scope>NUCLEOTIDE SEQUENCE [LARGE SCALE GENOMIC DNA]</scope>
    <source>
        <strain evidence="3">21-0</strain>
    </source>
</reference>
<name>A0A5B0NIA7_PUCGR</name>
<dbReference type="Proteomes" id="UP000324748">
    <property type="component" value="Unassembled WGS sequence"/>
</dbReference>
<feature type="region of interest" description="Disordered" evidence="1">
    <location>
        <begin position="107"/>
        <end position="175"/>
    </location>
</feature>
<feature type="compositionally biased region" description="Polar residues" evidence="1">
    <location>
        <begin position="124"/>
        <end position="133"/>
    </location>
</feature>
<feature type="region of interest" description="Disordered" evidence="1">
    <location>
        <begin position="185"/>
        <end position="204"/>
    </location>
</feature>
<evidence type="ECO:0000256" key="2">
    <source>
        <dbReference type="SAM" id="SignalP"/>
    </source>
</evidence>
<feature type="chain" id="PRO_5023012339" evidence="2">
    <location>
        <begin position="22"/>
        <end position="532"/>
    </location>
</feature>
<feature type="compositionally biased region" description="Polar residues" evidence="1">
    <location>
        <begin position="149"/>
        <end position="161"/>
    </location>
</feature>
<gene>
    <name evidence="3" type="ORF">PGT21_006421</name>
</gene>
<keyword evidence="4" id="KW-1185">Reference proteome</keyword>
<protein>
    <submittedName>
        <fullName evidence="3">Uncharacterized protein</fullName>
    </submittedName>
</protein>
<dbReference type="AlphaFoldDB" id="A0A5B0NIA7"/>
<feature type="compositionally biased region" description="Polar residues" evidence="1">
    <location>
        <begin position="185"/>
        <end position="196"/>
    </location>
</feature>
<evidence type="ECO:0000256" key="1">
    <source>
        <dbReference type="SAM" id="MobiDB-lite"/>
    </source>
</evidence>
<dbReference type="OrthoDB" id="2496918at2759"/>
<keyword evidence="2" id="KW-0732">Signal</keyword>
<feature type="signal peptide" evidence="2">
    <location>
        <begin position="1"/>
        <end position="21"/>
    </location>
</feature>
<sequence>MRWISITLYTTLCLTAPALLSLPIEITREGESSSFLLPDLNGPPIDETPDLNSPPIDDSLAEPRIINPSGEVAFSSLSATTSILRGTRVNQQAILVSHALLDNSKRINHPAIETSPGSQPKKGSVTQASSGTGERNHDDIVSKRRKTETSTNLSVKTSLVNNPGGFAYNDRKRKRPTESIANLEEVTNNQLAQETPETPAAQDLIGDGQKSHREILFDLKDWNYVRLPPELTDTNEDHESSPTRFALGKFFETLQKCQIDLKGEDGKDKNKAQSMSRRYLKIKLGIASPSEFDKNYDQDPGIRQAVLFDIVLSLSDTKLKLEDNRIFSQGIVDYFTETLEPKRKKLSILRSNSELSFRTAESKRPSRVKGIAQRLTRSIIDYVKNTTKIATFLVIIQLSLFGEHEQDVLTTAVVDEILNFFRKMWIDTENFQEELIGKYGWAKKNAAILSLQNPEELNISSRYKARQMYQMAWNFAGYWAEANGKTVGGSFKKRQNHRNIVIKLGNKIIHYANYEIVARKMHTIKQNQKKAK</sequence>
<proteinExistence type="predicted"/>
<dbReference type="EMBL" id="VSWC01000093">
    <property type="protein sequence ID" value="KAA1089081.1"/>
    <property type="molecule type" value="Genomic_DNA"/>
</dbReference>
<evidence type="ECO:0000313" key="3">
    <source>
        <dbReference type="EMBL" id="KAA1089081.1"/>
    </source>
</evidence>